<feature type="transmembrane region" description="Helical" evidence="1">
    <location>
        <begin position="103"/>
        <end position="123"/>
    </location>
</feature>
<dbReference type="OrthoDB" id="284718at2759"/>
<keyword evidence="3" id="KW-1185">Reference proteome</keyword>
<dbReference type="PANTHER" id="PTHR28038:SF1">
    <property type="entry name" value="ADL329WP"/>
    <property type="match status" value="1"/>
</dbReference>
<reference evidence="2" key="1">
    <citation type="submission" date="2022-11" db="EMBL/GenBank/DDBJ databases">
        <authorList>
            <person name="Scott C."/>
            <person name="Bruce N."/>
        </authorList>
    </citation>
    <scope>NUCLEOTIDE SEQUENCE</scope>
</reference>
<evidence type="ECO:0000313" key="3">
    <source>
        <dbReference type="Proteomes" id="UP000838763"/>
    </source>
</evidence>
<gene>
    <name evidence="2" type="ORF">PPNO1_LOCUS799</name>
</gene>
<evidence type="ECO:0000256" key="1">
    <source>
        <dbReference type="SAM" id="Phobius"/>
    </source>
</evidence>
<keyword evidence="1" id="KW-0812">Transmembrane</keyword>
<dbReference type="Proteomes" id="UP000838763">
    <property type="component" value="Unassembled WGS sequence"/>
</dbReference>
<evidence type="ECO:0000313" key="2">
    <source>
        <dbReference type="EMBL" id="CAI4211003.1"/>
    </source>
</evidence>
<keyword evidence="1" id="KW-1133">Transmembrane helix</keyword>
<proteinExistence type="predicted"/>
<organism evidence="2 3">
    <name type="scientific">Parascedosporium putredinis</name>
    <dbReference type="NCBI Taxonomy" id="1442378"/>
    <lineage>
        <taxon>Eukaryota</taxon>
        <taxon>Fungi</taxon>
        <taxon>Dikarya</taxon>
        <taxon>Ascomycota</taxon>
        <taxon>Pezizomycotina</taxon>
        <taxon>Sordariomycetes</taxon>
        <taxon>Hypocreomycetidae</taxon>
        <taxon>Microascales</taxon>
        <taxon>Microascaceae</taxon>
        <taxon>Parascedosporium</taxon>
    </lineage>
</organism>
<accession>A0A9P1GW05</accession>
<name>A0A9P1GW05_9PEZI</name>
<protein>
    <submittedName>
        <fullName evidence="2">Uncharacterized protein</fullName>
    </submittedName>
</protein>
<sequence>MVSTDGIVENIPRLYDPLSISLIISTDTMASLKDMRRVDLVVPYQQPQPRPDEVEFSSTLSSTLPMAAMMTRNRFVGWASFVFSLQTWLGQSEQTRRNASMPGYFSAAMAFLALAIVYLPLFLPPAARQSMPLTP</sequence>
<dbReference type="EMBL" id="CALLCH030000001">
    <property type="protein sequence ID" value="CAI4211003.1"/>
    <property type="molecule type" value="Genomic_DNA"/>
</dbReference>
<keyword evidence="1" id="KW-0472">Membrane</keyword>
<comment type="caution">
    <text evidence="2">The sequence shown here is derived from an EMBL/GenBank/DDBJ whole genome shotgun (WGS) entry which is preliminary data.</text>
</comment>
<dbReference type="AlphaFoldDB" id="A0A9P1GW05"/>
<dbReference type="PANTHER" id="PTHR28038">
    <property type="entry name" value="ADL329WP"/>
    <property type="match status" value="1"/>
</dbReference>